<evidence type="ECO:0000313" key="2">
    <source>
        <dbReference type="EMBL" id="CAK8676228.1"/>
    </source>
</evidence>
<dbReference type="SMART" id="SM00028">
    <property type="entry name" value="TPR"/>
    <property type="match status" value="4"/>
</dbReference>
<dbReference type="Gene3D" id="1.25.40.10">
    <property type="entry name" value="Tetratricopeptide repeat domain"/>
    <property type="match status" value="3"/>
</dbReference>
<evidence type="ECO:0000313" key="3">
    <source>
        <dbReference type="Proteomes" id="UP001642483"/>
    </source>
</evidence>
<proteinExistence type="predicted"/>
<dbReference type="InterPro" id="IPR019734">
    <property type="entry name" value="TPR_rpt"/>
</dbReference>
<dbReference type="InterPro" id="IPR011990">
    <property type="entry name" value="TPR-like_helical_dom_sf"/>
</dbReference>
<gene>
    <name evidence="2" type="ORF">CVLEPA_LOCUS5697</name>
</gene>
<reference evidence="2 3" key="1">
    <citation type="submission" date="2024-02" db="EMBL/GenBank/DDBJ databases">
        <authorList>
            <person name="Daric V."/>
            <person name="Darras S."/>
        </authorList>
    </citation>
    <scope>NUCLEOTIDE SEQUENCE [LARGE SCALE GENOMIC DNA]</scope>
</reference>
<keyword evidence="3" id="KW-1185">Reference proteome</keyword>
<protein>
    <submittedName>
        <fullName evidence="2">Uncharacterized protein</fullName>
    </submittedName>
</protein>
<dbReference type="SUPFAM" id="SSF48452">
    <property type="entry name" value="TPR-like"/>
    <property type="match status" value="1"/>
</dbReference>
<dbReference type="InterPro" id="IPR042342">
    <property type="entry name" value="TTC22"/>
</dbReference>
<sequence length="581" mass="66296">MNIQLDYVDHCPGHMHLMVNVNRRIFKPVPDDETCEDRTTSVEDTTSREQSSTIHICDLAFRYESLKADLSDNDTLDSVATLNLLGLLAFRMDKLNVAIAHFESALEEDCENINALQNLACTFAKLNRPNLVELWTSKVQKILQRNEDPNSEGRCNCIIARSLAEHAYTHAYDISLTNYEEKKRKLENSIKIYERALTLGGSSITRPERTKWYFSMATIFVRFDTLMMWSEGSVKSRLPNYNRAMHLLKEVANSDRLYYKALAWAYLGILIERQSGFETTPMAIHDCGFTGTDPLDYYSKSIKLAEKQLVTLNRLAKIFLLMGKHELAIGTINMSLEIKETYGQSSPASHHIRARINTTMYMMGLNSCKNGSAALPERVLLEKAKDDLTIVMETSPCLRVYADMGQVWYYMGVDAFKESFIINETCINTALVYFSKALSCDMGDMLPELHFLRGKCLQVKGELSNALECFKRAIEVERKGSNNTQVFRFLMETLFHWYNQTGTAKQDSIISDVDAWIELALKKFDYDVLVKEFRSLTHSYTHEVLELCKTTVKAGKTTMAKFCFSSLSASLVNEHNLSRIL</sequence>
<name>A0ABP0FBQ5_CLALP</name>
<organism evidence="2 3">
    <name type="scientific">Clavelina lepadiformis</name>
    <name type="common">Light-bulb sea squirt</name>
    <name type="synonym">Ascidia lepadiformis</name>
    <dbReference type="NCBI Taxonomy" id="159417"/>
    <lineage>
        <taxon>Eukaryota</taxon>
        <taxon>Metazoa</taxon>
        <taxon>Chordata</taxon>
        <taxon>Tunicata</taxon>
        <taxon>Ascidiacea</taxon>
        <taxon>Aplousobranchia</taxon>
        <taxon>Clavelinidae</taxon>
        <taxon>Clavelina</taxon>
    </lineage>
</organism>
<keyword evidence="1" id="KW-0802">TPR repeat</keyword>
<dbReference type="PANTHER" id="PTHR16253:SF0">
    <property type="entry name" value="TETRATRICOPEPTIDE REPEAT PROTEIN 22"/>
    <property type="match status" value="1"/>
</dbReference>
<comment type="caution">
    <text evidence="2">The sequence shown here is derived from an EMBL/GenBank/DDBJ whole genome shotgun (WGS) entry which is preliminary data.</text>
</comment>
<dbReference type="PROSITE" id="PS50005">
    <property type="entry name" value="TPR"/>
    <property type="match status" value="1"/>
</dbReference>
<feature type="repeat" description="TPR" evidence="1">
    <location>
        <begin position="447"/>
        <end position="480"/>
    </location>
</feature>
<evidence type="ECO:0000256" key="1">
    <source>
        <dbReference type="PROSITE-ProRule" id="PRU00339"/>
    </source>
</evidence>
<dbReference type="Proteomes" id="UP001642483">
    <property type="component" value="Unassembled WGS sequence"/>
</dbReference>
<dbReference type="EMBL" id="CAWYQH010000024">
    <property type="protein sequence ID" value="CAK8676228.1"/>
    <property type="molecule type" value="Genomic_DNA"/>
</dbReference>
<dbReference type="PANTHER" id="PTHR16253">
    <property type="entry name" value="TETRATRICOPEPTIDE REPEAT PROTEIN 22"/>
    <property type="match status" value="1"/>
</dbReference>
<accession>A0ABP0FBQ5</accession>